<name>A0A0A9AF46_ARUDO</name>
<dbReference type="AlphaFoldDB" id="A0A0A9AF46"/>
<reference evidence="1" key="1">
    <citation type="submission" date="2014-09" db="EMBL/GenBank/DDBJ databases">
        <authorList>
            <person name="Magalhaes I.L.F."/>
            <person name="Oliveira U."/>
            <person name="Santos F.R."/>
            <person name="Vidigal T.H.D.A."/>
            <person name="Brescovit A.D."/>
            <person name="Santos A.J."/>
        </authorList>
    </citation>
    <scope>NUCLEOTIDE SEQUENCE</scope>
    <source>
        <tissue evidence="1">Shoot tissue taken approximately 20 cm above the soil surface</tissue>
    </source>
</reference>
<sequence>MSNSCTSLIGSHSSWKYSVLHQHCNNRSHKKASCPSHCFWPTQLPKCYVQGCQILCSSATRFGFCSQRVRAD</sequence>
<dbReference type="EMBL" id="GBRH01247606">
    <property type="protein sequence ID" value="JAD50289.1"/>
    <property type="molecule type" value="Transcribed_RNA"/>
</dbReference>
<protein>
    <submittedName>
        <fullName evidence="1">Uncharacterized protein</fullName>
    </submittedName>
</protein>
<organism evidence="1">
    <name type="scientific">Arundo donax</name>
    <name type="common">Giant reed</name>
    <name type="synonym">Donax arundinaceus</name>
    <dbReference type="NCBI Taxonomy" id="35708"/>
    <lineage>
        <taxon>Eukaryota</taxon>
        <taxon>Viridiplantae</taxon>
        <taxon>Streptophyta</taxon>
        <taxon>Embryophyta</taxon>
        <taxon>Tracheophyta</taxon>
        <taxon>Spermatophyta</taxon>
        <taxon>Magnoliopsida</taxon>
        <taxon>Liliopsida</taxon>
        <taxon>Poales</taxon>
        <taxon>Poaceae</taxon>
        <taxon>PACMAD clade</taxon>
        <taxon>Arundinoideae</taxon>
        <taxon>Arundineae</taxon>
        <taxon>Arundo</taxon>
    </lineage>
</organism>
<accession>A0A0A9AF46</accession>
<proteinExistence type="predicted"/>
<reference evidence="1" key="2">
    <citation type="journal article" date="2015" name="Data Brief">
        <title>Shoot transcriptome of the giant reed, Arundo donax.</title>
        <authorList>
            <person name="Barrero R.A."/>
            <person name="Guerrero F.D."/>
            <person name="Moolhuijzen P."/>
            <person name="Goolsby J.A."/>
            <person name="Tidwell J."/>
            <person name="Bellgard S.E."/>
            <person name="Bellgard M.I."/>
        </authorList>
    </citation>
    <scope>NUCLEOTIDE SEQUENCE</scope>
    <source>
        <tissue evidence="1">Shoot tissue taken approximately 20 cm above the soil surface</tissue>
    </source>
</reference>
<evidence type="ECO:0000313" key="1">
    <source>
        <dbReference type="EMBL" id="JAD50289.1"/>
    </source>
</evidence>